<dbReference type="EMBL" id="CALNXI010000645">
    <property type="protein sequence ID" value="CAH3030634.1"/>
    <property type="molecule type" value="Genomic_DNA"/>
</dbReference>
<comment type="caution">
    <text evidence="1">The sequence shown here is derived from an EMBL/GenBank/DDBJ whole genome shotgun (WGS) entry which is preliminary data.</text>
</comment>
<sequence length="133" mass="15163">MFMRRLLYQVVIGVDDPKDKKYSSLHFFLHSAVPIYDISYHKSDECLSHSHIKYLKSLISTSLKVASCAPGLMETEQVTGNSHFGVYCQPLTMVRFYLRRFMKSHGVKTYVTPSLAGRQGTAAASKLVREEQR</sequence>
<reference evidence="1 2" key="1">
    <citation type="submission" date="2022-05" db="EMBL/GenBank/DDBJ databases">
        <authorList>
            <consortium name="Genoscope - CEA"/>
            <person name="William W."/>
        </authorList>
    </citation>
    <scope>NUCLEOTIDE SEQUENCE [LARGE SCALE GENOMIC DNA]</scope>
</reference>
<dbReference type="Proteomes" id="UP001159427">
    <property type="component" value="Unassembled WGS sequence"/>
</dbReference>
<keyword evidence="2" id="KW-1185">Reference proteome</keyword>
<proteinExistence type="predicted"/>
<accession>A0ABN8MQQ1</accession>
<evidence type="ECO:0000313" key="1">
    <source>
        <dbReference type="EMBL" id="CAH3030634.1"/>
    </source>
</evidence>
<evidence type="ECO:0000313" key="2">
    <source>
        <dbReference type="Proteomes" id="UP001159427"/>
    </source>
</evidence>
<name>A0ABN8MQQ1_9CNID</name>
<gene>
    <name evidence="1" type="ORF">PEVE_00038278</name>
</gene>
<organism evidence="1 2">
    <name type="scientific">Porites evermanni</name>
    <dbReference type="NCBI Taxonomy" id="104178"/>
    <lineage>
        <taxon>Eukaryota</taxon>
        <taxon>Metazoa</taxon>
        <taxon>Cnidaria</taxon>
        <taxon>Anthozoa</taxon>
        <taxon>Hexacorallia</taxon>
        <taxon>Scleractinia</taxon>
        <taxon>Fungiina</taxon>
        <taxon>Poritidae</taxon>
        <taxon>Porites</taxon>
    </lineage>
</organism>
<protein>
    <submittedName>
        <fullName evidence="1">Uncharacterized protein</fullName>
    </submittedName>
</protein>